<evidence type="ECO:0000313" key="3">
    <source>
        <dbReference type="Proteomes" id="UP000265520"/>
    </source>
</evidence>
<evidence type="ECO:0000256" key="1">
    <source>
        <dbReference type="SAM" id="MobiDB-lite"/>
    </source>
</evidence>
<feature type="region of interest" description="Disordered" evidence="1">
    <location>
        <begin position="37"/>
        <end position="82"/>
    </location>
</feature>
<name>A0A392U4F3_9FABA</name>
<dbReference type="AlphaFoldDB" id="A0A392U4F3"/>
<reference evidence="2 3" key="1">
    <citation type="journal article" date="2018" name="Front. Plant Sci.">
        <title>Red Clover (Trifolium pratense) and Zigzag Clover (T. medium) - A Picture of Genomic Similarities and Differences.</title>
        <authorList>
            <person name="Dluhosova J."/>
            <person name="Istvanek J."/>
            <person name="Nedelnik J."/>
            <person name="Repkova J."/>
        </authorList>
    </citation>
    <scope>NUCLEOTIDE SEQUENCE [LARGE SCALE GENOMIC DNA]</scope>
    <source>
        <strain evidence="3">cv. 10/8</strain>
        <tissue evidence="2">Leaf</tissue>
    </source>
</reference>
<dbReference type="EMBL" id="LXQA010732307">
    <property type="protein sequence ID" value="MCI68202.1"/>
    <property type="molecule type" value="Genomic_DNA"/>
</dbReference>
<sequence length="82" mass="9204">SSGPLRFDPEIERTARANRKAVKLAKEVVRLARLEQETLEEASSYDSKEEHIEMAKANPPPPPPPPPRRTLGDYGKRNNGEI</sequence>
<dbReference type="Proteomes" id="UP000265520">
    <property type="component" value="Unassembled WGS sequence"/>
</dbReference>
<accession>A0A392U4F3</accession>
<protein>
    <submittedName>
        <fullName evidence="2">Uncharacterized protein</fullName>
    </submittedName>
</protein>
<feature type="non-terminal residue" evidence="2">
    <location>
        <position position="1"/>
    </location>
</feature>
<proteinExistence type="predicted"/>
<feature type="compositionally biased region" description="Basic and acidic residues" evidence="1">
    <location>
        <begin position="70"/>
        <end position="82"/>
    </location>
</feature>
<feature type="compositionally biased region" description="Pro residues" evidence="1">
    <location>
        <begin position="58"/>
        <end position="68"/>
    </location>
</feature>
<keyword evidence="3" id="KW-1185">Reference proteome</keyword>
<feature type="non-terminal residue" evidence="2">
    <location>
        <position position="82"/>
    </location>
</feature>
<comment type="caution">
    <text evidence="2">The sequence shown here is derived from an EMBL/GenBank/DDBJ whole genome shotgun (WGS) entry which is preliminary data.</text>
</comment>
<evidence type="ECO:0000313" key="2">
    <source>
        <dbReference type="EMBL" id="MCI68202.1"/>
    </source>
</evidence>
<organism evidence="2 3">
    <name type="scientific">Trifolium medium</name>
    <dbReference type="NCBI Taxonomy" id="97028"/>
    <lineage>
        <taxon>Eukaryota</taxon>
        <taxon>Viridiplantae</taxon>
        <taxon>Streptophyta</taxon>
        <taxon>Embryophyta</taxon>
        <taxon>Tracheophyta</taxon>
        <taxon>Spermatophyta</taxon>
        <taxon>Magnoliopsida</taxon>
        <taxon>eudicotyledons</taxon>
        <taxon>Gunneridae</taxon>
        <taxon>Pentapetalae</taxon>
        <taxon>rosids</taxon>
        <taxon>fabids</taxon>
        <taxon>Fabales</taxon>
        <taxon>Fabaceae</taxon>
        <taxon>Papilionoideae</taxon>
        <taxon>50 kb inversion clade</taxon>
        <taxon>NPAAA clade</taxon>
        <taxon>Hologalegina</taxon>
        <taxon>IRL clade</taxon>
        <taxon>Trifolieae</taxon>
        <taxon>Trifolium</taxon>
    </lineage>
</organism>